<name>A0A1E7Q7P7_9GAMM</name>
<dbReference type="InterPro" id="IPR010998">
    <property type="entry name" value="Integrase_recombinase_N"/>
</dbReference>
<dbReference type="InterPro" id="IPR050090">
    <property type="entry name" value="Tyrosine_recombinase_XerCD"/>
</dbReference>
<evidence type="ECO:0000313" key="8">
    <source>
        <dbReference type="Proteomes" id="UP000242258"/>
    </source>
</evidence>
<evidence type="ECO:0000256" key="3">
    <source>
        <dbReference type="ARBA" id="ARBA00023125"/>
    </source>
</evidence>
<reference evidence="8" key="1">
    <citation type="submission" date="2016-09" db="EMBL/GenBank/DDBJ databases">
        <authorList>
            <person name="Wan X."/>
            <person name="Hou S."/>
        </authorList>
    </citation>
    <scope>NUCLEOTIDE SEQUENCE [LARGE SCALE GENOMIC DNA]</scope>
    <source>
        <strain evidence="8">KH87</strain>
    </source>
</reference>
<gene>
    <name evidence="7" type="ORF">BI198_11195</name>
</gene>
<accession>A0A1E7Q7P7</accession>
<keyword evidence="8" id="KW-1185">Reference proteome</keyword>
<dbReference type="GO" id="GO:0015074">
    <property type="term" value="P:DNA integration"/>
    <property type="evidence" value="ECO:0007669"/>
    <property type="project" value="UniProtKB-KW"/>
</dbReference>
<dbReference type="PANTHER" id="PTHR30349:SF41">
    <property type="entry name" value="INTEGRASE_RECOMBINASE PROTEIN MJ0367-RELATED"/>
    <property type="match status" value="1"/>
</dbReference>
<sequence length="428" mass="49555">MAYLQKITIIDGLYIFTQQNSKRWYARFKIDKKHITYSTGESDQETAKIKATDEYYKRRAEHELGIRAGAQKFEDIANEVIEDLNKDIANAKKTGQSIKTKSNYIGILNKYHIPFFTGKRINAINQAAMDAFSVWRTEKFGSEMSSSSLQNHNAVLGRVFEKALKSGQITKYHIPAFDTKGKRQQRRAAFSWEEFRKISDYIFDDMHRTKNKTSKMLLELLYDYIDFVVATGMRPGTEVEHVEWRDISFRLNDGVPEITVAVRKGKTTEFTGVRQVVVRSDFIANLEDLVTRFPNRQANEKVFLLANGKDPKSLSRKFSDILAKLNLKKSPYGERTLYSLRHSYITWNLKTKADIASLAKQCGTSIEMIDRTYSHLLPTMFRQEFSGVAYEQKEPDSLTRREPSQKVRAGNIKNYGQFEKRFLERGFV</sequence>
<keyword evidence="4" id="KW-0233">DNA recombination</keyword>
<dbReference type="CDD" id="cd00397">
    <property type="entry name" value="DNA_BRE_C"/>
    <property type="match status" value="1"/>
</dbReference>
<dbReference type="InterPro" id="IPR002104">
    <property type="entry name" value="Integrase_catalytic"/>
</dbReference>
<dbReference type="InterPro" id="IPR013762">
    <property type="entry name" value="Integrase-like_cat_sf"/>
</dbReference>
<proteinExistence type="inferred from homology"/>
<evidence type="ECO:0000259" key="6">
    <source>
        <dbReference type="PROSITE" id="PS51898"/>
    </source>
</evidence>
<feature type="domain" description="Tyr recombinase" evidence="6">
    <location>
        <begin position="185"/>
        <end position="386"/>
    </location>
</feature>
<evidence type="ECO:0000256" key="2">
    <source>
        <dbReference type="ARBA" id="ARBA00022908"/>
    </source>
</evidence>
<dbReference type="GO" id="GO:0006310">
    <property type="term" value="P:DNA recombination"/>
    <property type="evidence" value="ECO:0007669"/>
    <property type="project" value="UniProtKB-KW"/>
</dbReference>
<dbReference type="RefSeq" id="WP_070049623.1">
    <property type="nucleotide sequence ID" value="NZ_CBCSDO010000012.1"/>
</dbReference>
<comment type="similarity">
    <text evidence="1">Belongs to the 'phage' integrase family.</text>
</comment>
<dbReference type="Gene3D" id="1.10.150.130">
    <property type="match status" value="1"/>
</dbReference>
<keyword evidence="2" id="KW-0229">DNA integration</keyword>
<comment type="caution">
    <text evidence="7">The sequence shown here is derived from an EMBL/GenBank/DDBJ whole genome shotgun (WGS) entry which is preliminary data.</text>
</comment>
<evidence type="ECO:0000313" key="7">
    <source>
        <dbReference type="EMBL" id="OEY70068.1"/>
    </source>
</evidence>
<evidence type="ECO:0000256" key="1">
    <source>
        <dbReference type="ARBA" id="ARBA00008857"/>
    </source>
</evidence>
<dbReference type="Proteomes" id="UP000242258">
    <property type="component" value="Unassembled WGS sequence"/>
</dbReference>
<dbReference type="Gene3D" id="1.10.443.10">
    <property type="entry name" value="Intergrase catalytic core"/>
    <property type="match status" value="1"/>
</dbReference>
<dbReference type="OrthoDB" id="102994at2"/>
<dbReference type="PROSITE" id="PS51898">
    <property type="entry name" value="TYR_RECOMBINASE"/>
    <property type="match status" value="1"/>
</dbReference>
<organism evidence="7 8">
    <name type="scientific">Rheinheimera salexigens</name>
    <dbReference type="NCBI Taxonomy" id="1628148"/>
    <lineage>
        <taxon>Bacteria</taxon>
        <taxon>Pseudomonadati</taxon>
        <taxon>Pseudomonadota</taxon>
        <taxon>Gammaproteobacteria</taxon>
        <taxon>Chromatiales</taxon>
        <taxon>Chromatiaceae</taxon>
        <taxon>Rheinheimera</taxon>
    </lineage>
</organism>
<feature type="coiled-coil region" evidence="5">
    <location>
        <begin position="74"/>
        <end position="101"/>
    </location>
</feature>
<dbReference type="PANTHER" id="PTHR30349">
    <property type="entry name" value="PHAGE INTEGRASE-RELATED"/>
    <property type="match status" value="1"/>
</dbReference>
<dbReference type="EMBL" id="MKEK01000001">
    <property type="protein sequence ID" value="OEY70068.1"/>
    <property type="molecule type" value="Genomic_DNA"/>
</dbReference>
<dbReference type="InterPro" id="IPR011010">
    <property type="entry name" value="DNA_brk_join_enz"/>
</dbReference>
<dbReference type="GO" id="GO:0003677">
    <property type="term" value="F:DNA binding"/>
    <property type="evidence" value="ECO:0007669"/>
    <property type="project" value="UniProtKB-KW"/>
</dbReference>
<evidence type="ECO:0000256" key="4">
    <source>
        <dbReference type="ARBA" id="ARBA00023172"/>
    </source>
</evidence>
<keyword evidence="5" id="KW-0175">Coiled coil</keyword>
<keyword evidence="3" id="KW-0238">DNA-binding</keyword>
<evidence type="ECO:0000256" key="5">
    <source>
        <dbReference type="SAM" id="Coils"/>
    </source>
</evidence>
<protein>
    <submittedName>
        <fullName evidence="7">Integrase</fullName>
    </submittedName>
</protein>
<dbReference type="SUPFAM" id="SSF56349">
    <property type="entry name" value="DNA breaking-rejoining enzymes"/>
    <property type="match status" value="1"/>
</dbReference>
<dbReference type="STRING" id="1628148.BI198_11195"/>
<dbReference type="AlphaFoldDB" id="A0A1E7Q7P7"/>